<evidence type="ECO:0000313" key="2">
    <source>
        <dbReference type="Proteomes" id="UP000282211"/>
    </source>
</evidence>
<dbReference type="OrthoDB" id="7824597at2"/>
<sequence length="279" mass="30763">MAFTPVIPTTGLAGWNFLQQTLPRQEEIFSQSPEVSRELEYFNENIGNVKTLDDFMGDRRLLSVALGAFGLGDEIDKGAFVRKVLEEGVTESTAFARRLGNADYLAFAERFDFTNGDLKLFQTNIDDIMADYERQSFEVEVGNVDETMRLALNFERKIADYVGQGSTESGGWFQLMASVPMRTVLESAFNLPSSFANLDIDKQREIFSDKMNAKYGDKSIESFSDPEVVADLIQNYLLREEIDAGPTALTTGATALSLLSSASSGFGSSSLLNIILSNG</sequence>
<organism evidence="1 2">
    <name type="scientific">Litorimonas taeanensis</name>
    <dbReference type="NCBI Taxonomy" id="568099"/>
    <lineage>
        <taxon>Bacteria</taxon>
        <taxon>Pseudomonadati</taxon>
        <taxon>Pseudomonadota</taxon>
        <taxon>Alphaproteobacteria</taxon>
        <taxon>Maricaulales</taxon>
        <taxon>Robiginitomaculaceae</taxon>
    </lineage>
</organism>
<dbReference type="Gene3D" id="1.10.3700.10">
    <property type="entry name" value="AGR C 984p-like"/>
    <property type="match status" value="1"/>
</dbReference>
<comment type="caution">
    <text evidence="1">The sequence shown here is derived from an EMBL/GenBank/DDBJ whole genome shotgun (WGS) entry which is preliminary data.</text>
</comment>
<evidence type="ECO:0000313" key="1">
    <source>
        <dbReference type="EMBL" id="RKQ72145.1"/>
    </source>
</evidence>
<accession>A0A420WMM7</accession>
<dbReference type="EMBL" id="RBII01000001">
    <property type="protein sequence ID" value="RKQ72145.1"/>
    <property type="molecule type" value="Genomic_DNA"/>
</dbReference>
<protein>
    <submittedName>
        <fullName evidence="1">Uncharacterized protein DUF1217</fullName>
    </submittedName>
</protein>
<dbReference type="SUPFAM" id="SSF158837">
    <property type="entry name" value="AGR C 984p-like"/>
    <property type="match status" value="1"/>
</dbReference>
<dbReference type="Proteomes" id="UP000282211">
    <property type="component" value="Unassembled WGS sequence"/>
</dbReference>
<dbReference type="AlphaFoldDB" id="A0A420WMM7"/>
<proteinExistence type="predicted"/>
<dbReference type="InParanoid" id="A0A420WMM7"/>
<gene>
    <name evidence="1" type="ORF">DES40_1482</name>
</gene>
<dbReference type="RefSeq" id="WP_121100097.1">
    <property type="nucleotide sequence ID" value="NZ_RBII01000001.1"/>
</dbReference>
<dbReference type="InterPro" id="IPR010626">
    <property type="entry name" value="DUF1217"/>
</dbReference>
<name>A0A420WMM7_9PROT</name>
<keyword evidence="2" id="KW-1185">Reference proteome</keyword>
<dbReference type="InterPro" id="IPR023157">
    <property type="entry name" value="AGR-C-984p-like_sf"/>
</dbReference>
<reference evidence="1 2" key="1">
    <citation type="submission" date="2018-10" db="EMBL/GenBank/DDBJ databases">
        <title>Genomic Encyclopedia of Type Strains, Phase IV (KMG-IV): sequencing the most valuable type-strain genomes for metagenomic binning, comparative biology and taxonomic classification.</title>
        <authorList>
            <person name="Goeker M."/>
        </authorList>
    </citation>
    <scope>NUCLEOTIDE SEQUENCE [LARGE SCALE GENOMIC DNA]</scope>
    <source>
        <strain evidence="1 2">DSM 22008</strain>
    </source>
</reference>
<dbReference type="Pfam" id="PF06748">
    <property type="entry name" value="DUF1217"/>
    <property type="match status" value="1"/>
</dbReference>